<evidence type="ECO:0000259" key="1">
    <source>
        <dbReference type="Pfam" id="PF01755"/>
    </source>
</evidence>
<gene>
    <name evidence="2" type="ORF">QPJ95_08920</name>
</gene>
<organism evidence="2 3">
    <name type="scientific">Parasedimentitalea psychrophila</name>
    <dbReference type="NCBI Taxonomy" id="2997337"/>
    <lineage>
        <taxon>Bacteria</taxon>
        <taxon>Pseudomonadati</taxon>
        <taxon>Pseudomonadota</taxon>
        <taxon>Alphaproteobacteria</taxon>
        <taxon>Rhodobacterales</taxon>
        <taxon>Paracoccaceae</taxon>
        <taxon>Parasedimentitalea</taxon>
    </lineage>
</organism>
<proteinExistence type="predicted"/>
<name>A0A9Y2P8F5_9RHOB</name>
<dbReference type="EMBL" id="CP127247">
    <property type="protein sequence ID" value="WIY27018.1"/>
    <property type="molecule type" value="Genomic_DNA"/>
</dbReference>
<evidence type="ECO:0000313" key="2">
    <source>
        <dbReference type="EMBL" id="WIY27018.1"/>
    </source>
</evidence>
<dbReference type="Proteomes" id="UP001238334">
    <property type="component" value="Chromosome"/>
</dbReference>
<keyword evidence="3" id="KW-1185">Reference proteome</keyword>
<evidence type="ECO:0000313" key="3">
    <source>
        <dbReference type="Proteomes" id="UP001238334"/>
    </source>
</evidence>
<dbReference type="CDD" id="cd06532">
    <property type="entry name" value="Glyco_transf_25"/>
    <property type="match status" value="1"/>
</dbReference>
<dbReference type="AlphaFoldDB" id="A0A9Y2P8F5"/>
<dbReference type="Pfam" id="PF01755">
    <property type="entry name" value="Glyco_transf_25"/>
    <property type="match status" value="1"/>
</dbReference>
<sequence>MRIKPFIIHLARATQRHAQVQKLRTRLGPDSEIIAAVDGSTLSRADLAAAYQPVPQAPRYPFALRPGEVGCFLSHRRVWTALLESDADAALVVEDDVELSMDFEAALSLAQRNLDALGYIQLQTRDYLGSEIDRQDGYALIRPQLTPLRTSAQLVSRAAAKSLLDISAPFDRPVDSFLQMHWHTGIHLAVISPACVIDRTAETGGSTIGTSKPLLEKLQREWKRARYRARIKRLSSSG</sequence>
<feature type="domain" description="Glycosyl transferase family 25" evidence="1">
    <location>
        <begin position="4"/>
        <end position="124"/>
    </location>
</feature>
<dbReference type="RefSeq" id="WP_270917460.1">
    <property type="nucleotide sequence ID" value="NZ_CP127247.1"/>
</dbReference>
<dbReference type="KEGG" id="ppso:QPJ95_08920"/>
<accession>A0A9Y2P8F5</accession>
<dbReference type="InterPro" id="IPR002654">
    <property type="entry name" value="Glyco_trans_25"/>
</dbReference>
<protein>
    <submittedName>
        <fullName evidence="2">Glycosyltransferase family 25 protein</fullName>
    </submittedName>
</protein>
<reference evidence="2 3" key="1">
    <citation type="submission" date="2023-06" db="EMBL/GenBank/DDBJ databases">
        <title>Parasedimentitalea psychrophila sp. nov., a psychrophilic bacterium isolated from deep-sea sediment.</title>
        <authorList>
            <person name="Li A."/>
        </authorList>
    </citation>
    <scope>NUCLEOTIDE SEQUENCE [LARGE SCALE GENOMIC DNA]</scope>
    <source>
        <strain evidence="2 3">QS115</strain>
    </source>
</reference>